<comment type="caution">
    <text evidence="1">The sequence shown here is derived from an EMBL/GenBank/DDBJ whole genome shotgun (WGS) entry which is preliminary data.</text>
</comment>
<dbReference type="RefSeq" id="XP_069225277.1">
    <property type="nucleotide sequence ID" value="XM_069377659.1"/>
</dbReference>
<dbReference type="AlphaFoldDB" id="A0AB34KF61"/>
<protein>
    <submittedName>
        <fullName evidence="1">Uncharacterized protein</fullName>
    </submittedName>
</protein>
<dbReference type="PANTHER" id="PTHR37490">
    <property type="entry name" value="EXPRESSED PROTEIN"/>
    <property type="match status" value="1"/>
</dbReference>
<gene>
    <name evidence="1" type="ORF">WHR41_09055</name>
</gene>
<evidence type="ECO:0000313" key="2">
    <source>
        <dbReference type="Proteomes" id="UP000803884"/>
    </source>
</evidence>
<dbReference type="EMBL" id="JAAQHG020000061">
    <property type="protein sequence ID" value="KAL1582170.1"/>
    <property type="molecule type" value="Genomic_DNA"/>
</dbReference>
<dbReference type="PANTHER" id="PTHR37490:SF3">
    <property type="entry name" value="DUF3431 DOMAIN CONTAINING PROTEIN"/>
    <property type="match status" value="1"/>
</dbReference>
<dbReference type="GeneID" id="96010497"/>
<evidence type="ECO:0000313" key="1">
    <source>
        <dbReference type="EMBL" id="KAL1582170.1"/>
    </source>
</evidence>
<dbReference type="Proteomes" id="UP000803884">
    <property type="component" value="Unassembled WGS sequence"/>
</dbReference>
<sequence>MRRTTRRALTNLILFGGALLLIIGFSVHGTSRKTFAWSTVKYKTTASTLPKAHGTCPGLADADKPALVVSRVASDGDSKWVSNLADKYHICIYDVDGSINGDPTQLRVPANRGHEAMAYLTFLIDNYVSIPAQGAVFVHGSRWAWHNDSPEYDNANLLAALNTTSALAPAGYHNLRCDWSASTCPADSQPQGSIETSLTAKLEPFNARVVSDAAIPRALANLFGDSSSNSPASDVQPGRADKIKSQCCAQFAVARSNIWKHSQAEYAAVRQWLLDDGPNSAPRDDRISGRILSYVWHILFLPPRQFAPRPAAGVHEKVELDRLNELACPSAADCYCRLYGRCGLKGCTEGSCLGQYVLPKDYTLPDDWASTHGGSVDTEHDGLKIRR</sequence>
<dbReference type="InterPro" id="IPR021838">
    <property type="entry name" value="DUF3431"/>
</dbReference>
<reference evidence="1 2" key="1">
    <citation type="journal article" date="2020" name="Microbiol. Resour. Announc.">
        <title>Draft Genome Sequence of a Cladosporium Species Isolated from the Mesophotic Ascidian Didemnum maculosum.</title>
        <authorList>
            <person name="Gioti A."/>
            <person name="Siaperas R."/>
            <person name="Nikolaivits E."/>
            <person name="Le Goff G."/>
            <person name="Ouazzani J."/>
            <person name="Kotoulas G."/>
            <person name="Topakas E."/>
        </authorList>
    </citation>
    <scope>NUCLEOTIDE SEQUENCE [LARGE SCALE GENOMIC DNA]</scope>
    <source>
        <strain evidence="1 2">TM138-S3</strain>
    </source>
</reference>
<keyword evidence="2" id="KW-1185">Reference proteome</keyword>
<accession>A0AB34KF61</accession>
<proteinExistence type="predicted"/>
<dbReference type="Pfam" id="PF11913">
    <property type="entry name" value="DUF3431"/>
    <property type="match status" value="1"/>
</dbReference>
<name>A0AB34KF61_9PEZI</name>
<organism evidence="1 2">
    <name type="scientific">Cladosporium halotolerans</name>
    <dbReference type="NCBI Taxonomy" id="1052096"/>
    <lineage>
        <taxon>Eukaryota</taxon>
        <taxon>Fungi</taxon>
        <taxon>Dikarya</taxon>
        <taxon>Ascomycota</taxon>
        <taxon>Pezizomycotina</taxon>
        <taxon>Dothideomycetes</taxon>
        <taxon>Dothideomycetidae</taxon>
        <taxon>Cladosporiales</taxon>
        <taxon>Cladosporiaceae</taxon>
        <taxon>Cladosporium</taxon>
    </lineage>
</organism>